<dbReference type="Proteomes" id="UP001174936">
    <property type="component" value="Unassembled WGS sequence"/>
</dbReference>
<keyword evidence="4" id="KW-1185">Reference proteome</keyword>
<sequence length="328" mass="36180">MMEPWFSAASPYPPADTFLSLPTTTPPTPTNLLSPRKMPNREAFLTSKILFSQLTSYPHMLVDGRGNLPPFIFPQCVLDGKSADACRSQAKGNHTCLPEALANCTSLLHMFFNRTAASSGFVWRSIYDYQRQLGSKTLTSDTCELVAALQVVVILILVQALDMQSIPTNDVLSLVATTRDIAQQLHVLEAYQGSSGVDEEDAAGLSRREWTARESVRRCFCALYMVELVFEVIIAGGNADLADRDCQGFTQLPLPAERGLWETVDDATWIRRYRDSVRCRADPTIGHLRQSSGVGVGDLEGAAELEYWCGTADDFGSLVWMSSLTEHS</sequence>
<feature type="domain" description="SRCR" evidence="2">
    <location>
        <begin position="232"/>
        <end position="280"/>
    </location>
</feature>
<name>A0AA39YGY8_9PEZI</name>
<evidence type="ECO:0000256" key="1">
    <source>
        <dbReference type="SAM" id="MobiDB-lite"/>
    </source>
</evidence>
<gene>
    <name evidence="3" type="ORF">B0T16DRAFT_406212</name>
</gene>
<dbReference type="InterPro" id="IPR001190">
    <property type="entry name" value="SRCR"/>
</dbReference>
<reference evidence="3" key="1">
    <citation type="submission" date="2023-06" db="EMBL/GenBank/DDBJ databases">
        <title>Genome-scale phylogeny and comparative genomics of the fungal order Sordariales.</title>
        <authorList>
            <consortium name="Lawrence Berkeley National Laboratory"/>
            <person name="Hensen N."/>
            <person name="Bonometti L."/>
            <person name="Westerberg I."/>
            <person name="Brannstrom I.O."/>
            <person name="Guillou S."/>
            <person name="Cros-Aarteil S."/>
            <person name="Calhoun S."/>
            <person name="Haridas S."/>
            <person name="Kuo A."/>
            <person name="Mondo S."/>
            <person name="Pangilinan J."/>
            <person name="Riley R."/>
            <person name="Labutti K."/>
            <person name="Andreopoulos B."/>
            <person name="Lipzen A."/>
            <person name="Chen C."/>
            <person name="Yanf M."/>
            <person name="Daum C."/>
            <person name="Ng V."/>
            <person name="Clum A."/>
            <person name="Steindorff A."/>
            <person name="Ohm R."/>
            <person name="Martin F."/>
            <person name="Silar P."/>
            <person name="Natvig D."/>
            <person name="Lalanne C."/>
            <person name="Gautier V."/>
            <person name="Ament-Velasquez S.L."/>
            <person name="Kruys A."/>
            <person name="Hutchinson M.I."/>
            <person name="Powell A.J."/>
            <person name="Barry K."/>
            <person name="Miller A.N."/>
            <person name="Grigoriev I.V."/>
            <person name="Debuchy R."/>
            <person name="Gladieux P."/>
            <person name="Thoren M.H."/>
            <person name="Johannesson H."/>
        </authorList>
    </citation>
    <scope>NUCLEOTIDE SEQUENCE</scope>
    <source>
        <strain evidence="3">SMH2532-1</strain>
    </source>
</reference>
<dbReference type="EMBL" id="JAULSV010000002">
    <property type="protein sequence ID" value="KAK0652454.1"/>
    <property type="molecule type" value="Genomic_DNA"/>
</dbReference>
<protein>
    <recommendedName>
        <fullName evidence="2">SRCR domain-containing protein</fullName>
    </recommendedName>
</protein>
<accession>A0AA39YGY8</accession>
<proteinExistence type="predicted"/>
<organism evidence="3 4">
    <name type="scientific">Cercophora newfieldiana</name>
    <dbReference type="NCBI Taxonomy" id="92897"/>
    <lineage>
        <taxon>Eukaryota</taxon>
        <taxon>Fungi</taxon>
        <taxon>Dikarya</taxon>
        <taxon>Ascomycota</taxon>
        <taxon>Pezizomycotina</taxon>
        <taxon>Sordariomycetes</taxon>
        <taxon>Sordariomycetidae</taxon>
        <taxon>Sordariales</taxon>
        <taxon>Lasiosphaeriaceae</taxon>
        <taxon>Cercophora</taxon>
    </lineage>
</organism>
<comment type="caution">
    <text evidence="3">The sequence shown here is derived from an EMBL/GenBank/DDBJ whole genome shotgun (WGS) entry which is preliminary data.</text>
</comment>
<evidence type="ECO:0000313" key="3">
    <source>
        <dbReference type="EMBL" id="KAK0652454.1"/>
    </source>
</evidence>
<dbReference type="PROSITE" id="PS50287">
    <property type="entry name" value="SRCR_2"/>
    <property type="match status" value="1"/>
</dbReference>
<dbReference type="AlphaFoldDB" id="A0AA39YGY8"/>
<evidence type="ECO:0000313" key="4">
    <source>
        <dbReference type="Proteomes" id="UP001174936"/>
    </source>
</evidence>
<evidence type="ECO:0000259" key="2">
    <source>
        <dbReference type="PROSITE" id="PS50287"/>
    </source>
</evidence>
<dbReference type="GO" id="GO:0016020">
    <property type="term" value="C:membrane"/>
    <property type="evidence" value="ECO:0007669"/>
    <property type="project" value="InterPro"/>
</dbReference>
<feature type="region of interest" description="Disordered" evidence="1">
    <location>
        <begin position="17"/>
        <end position="36"/>
    </location>
</feature>